<organism evidence="2 3">
    <name type="scientific">Gordonia oryzae</name>
    <dbReference type="NCBI Taxonomy" id="2487349"/>
    <lineage>
        <taxon>Bacteria</taxon>
        <taxon>Bacillati</taxon>
        <taxon>Actinomycetota</taxon>
        <taxon>Actinomycetes</taxon>
        <taxon>Mycobacteriales</taxon>
        <taxon>Gordoniaceae</taxon>
        <taxon>Gordonia</taxon>
    </lineage>
</organism>
<dbReference type="RefSeq" id="WP_123927209.1">
    <property type="nucleotide sequence ID" value="NZ_JBPSDP010000004.1"/>
</dbReference>
<name>A0A3N4HEP0_9ACTN</name>
<dbReference type="Proteomes" id="UP000267536">
    <property type="component" value="Unassembled WGS sequence"/>
</dbReference>
<feature type="domain" description="Erythromycin biosynthesis protein CIII-like C-terminal" evidence="1">
    <location>
        <begin position="297"/>
        <end position="405"/>
    </location>
</feature>
<dbReference type="PANTHER" id="PTHR48050">
    <property type="entry name" value="STEROL 3-BETA-GLUCOSYLTRANSFERASE"/>
    <property type="match status" value="1"/>
</dbReference>
<protein>
    <submittedName>
        <fullName evidence="2">Glycosyltransferase</fullName>
    </submittedName>
</protein>
<dbReference type="AlphaFoldDB" id="A0A3N4HEP0"/>
<dbReference type="Gene3D" id="3.40.50.2000">
    <property type="entry name" value="Glycogen Phosphorylase B"/>
    <property type="match status" value="2"/>
</dbReference>
<dbReference type="GO" id="GO:0017000">
    <property type="term" value="P:antibiotic biosynthetic process"/>
    <property type="evidence" value="ECO:0007669"/>
    <property type="project" value="UniProtKB-ARBA"/>
</dbReference>
<dbReference type="InterPro" id="IPR010610">
    <property type="entry name" value="EryCIII-like_C"/>
</dbReference>
<evidence type="ECO:0000313" key="3">
    <source>
        <dbReference type="Proteomes" id="UP000267536"/>
    </source>
</evidence>
<dbReference type="GO" id="GO:0016758">
    <property type="term" value="F:hexosyltransferase activity"/>
    <property type="evidence" value="ECO:0007669"/>
    <property type="project" value="UniProtKB-ARBA"/>
</dbReference>
<gene>
    <name evidence="2" type="ORF">EF294_06870</name>
</gene>
<dbReference type="EMBL" id="RKMH01000004">
    <property type="protein sequence ID" value="RPA64824.1"/>
    <property type="molecule type" value="Genomic_DNA"/>
</dbReference>
<evidence type="ECO:0000259" key="1">
    <source>
        <dbReference type="Pfam" id="PF06722"/>
    </source>
</evidence>
<dbReference type="FunFam" id="3.40.50.2000:FF:000009">
    <property type="entry name" value="Sterol 3-beta-glucosyltransferase UGT80A2"/>
    <property type="match status" value="1"/>
</dbReference>
<dbReference type="OrthoDB" id="3253247at2"/>
<sequence length="417" mass="44772">MADILIAAYGSRGDIMPLTDIGCRLRDAGHHVVLTTNTDLADEVRACGLDAKPVDFEIDSAIDPDSTDPRKLAMQMVKPAGMRQLGRNLLAAVDDVPTDIVLLTPFAELAGHPLAEARGVPSAGLRLQPLSATGSYPPSLLGTSSAGKFVNRAVGRSAGRWFDRIYRGVLADLRTDLGLPRRSARSLRNARTSAQWPILHGYSPSVLPRPADWRPGLEVTGYWWPRRSSEWVPDSDLRTFLESGPPPVYVGFGSLMLPPDEAADLSALVHRAVTKAGVRAVLQSGGTDLESFHNERIFSVGPVPHEWLFPRVSLAVHSCGAGTVAATLRAGIPSVGIPSPGGDQPFWSRHLQRLGASAATLPRPRLDADRLAAAIVEALEQSRYRDAAAQLGLEISREDGAGRVVEAVEGLLDPRSR</sequence>
<dbReference type="PANTHER" id="PTHR48050:SF13">
    <property type="entry name" value="STEROL 3-BETA-GLUCOSYLTRANSFERASE UGT80A2"/>
    <property type="match status" value="1"/>
</dbReference>
<proteinExistence type="predicted"/>
<accession>A0A3N4HEP0</accession>
<keyword evidence="3" id="KW-1185">Reference proteome</keyword>
<evidence type="ECO:0000313" key="2">
    <source>
        <dbReference type="EMBL" id="RPA64824.1"/>
    </source>
</evidence>
<reference evidence="2 3" key="1">
    <citation type="submission" date="2018-11" db="EMBL/GenBank/DDBJ databases">
        <title>Draft genome sequence of Gordonia sp. RS15-1S isolated from rice stems.</title>
        <authorList>
            <person name="Muangham S."/>
        </authorList>
    </citation>
    <scope>NUCLEOTIDE SEQUENCE [LARGE SCALE GENOMIC DNA]</scope>
    <source>
        <strain evidence="2 3">RS15-1S</strain>
    </source>
</reference>
<dbReference type="CDD" id="cd03784">
    <property type="entry name" value="GT1_Gtf-like"/>
    <property type="match status" value="1"/>
</dbReference>
<dbReference type="SUPFAM" id="SSF53756">
    <property type="entry name" value="UDP-Glycosyltransferase/glycogen phosphorylase"/>
    <property type="match status" value="1"/>
</dbReference>
<keyword evidence="2" id="KW-0808">Transferase</keyword>
<dbReference type="Pfam" id="PF06722">
    <property type="entry name" value="EryCIII-like_C"/>
    <property type="match status" value="1"/>
</dbReference>
<dbReference type="GO" id="GO:0008194">
    <property type="term" value="F:UDP-glycosyltransferase activity"/>
    <property type="evidence" value="ECO:0007669"/>
    <property type="project" value="InterPro"/>
</dbReference>
<dbReference type="InterPro" id="IPR002213">
    <property type="entry name" value="UDP_glucos_trans"/>
</dbReference>
<dbReference type="InterPro" id="IPR050426">
    <property type="entry name" value="Glycosyltransferase_28"/>
</dbReference>
<comment type="caution">
    <text evidence="2">The sequence shown here is derived from an EMBL/GenBank/DDBJ whole genome shotgun (WGS) entry which is preliminary data.</text>
</comment>